<keyword evidence="10" id="KW-0812">Transmembrane</keyword>
<keyword evidence="10" id="KW-1133">Transmembrane helix</keyword>
<sequence length="458" mass="50227">MRVDLASAPWSLGTCACLSCGSFLSAWWGWRVKRRMPCLRRPPDGPDVGFEFRVLPKYKYAGRAAGHKGNEEGCLGRQEQHGSGGEVQRTRGVWEPKPLWMFGAHSVCVCVCVCVCACVCEAGGQVSPRGWRSSSGGDLRGPPHASRSPLLPGEKRKYLPPTSRKDPRFEELQKALMEWINTELLPEHIVVRSLEEDMFDGLILHHLFQKLAGLKLNVEEIALTSASQRRKLTVVLEAANKSLQVEESQAKWSVESIFNKDLLATLHLLVALAKRFQPSLPLPANVQVEVITMESTKSGLKSEKSVEQLTECSTDTDQASKDVFDELFKLAPEKVNAVKEAIVNFVNQNLDRLGLSVQNLDTQVGTQLWGPGQRRTGGKAAQSVWPGVCPLSEPWGLLSIGGAAGGQHRPLGARGRGPQGVGTSRFVYAVVTFHWAITISQLFLQSDSQAICSQDAKP</sequence>
<reference evidence="12" key="1">
    <citation type="submission" date="2025-08" db="UniProtKB">
        <authorList>
            <consortium name="Ensembl"/>
        </authorList>
    </citation>
    <scope>IDENTIFICATION</scope>
</reference>
<dbReference type="InterPro" id="IPR036872">
    <property type="entry name" value="CH_dom_sf"/>
</dbReference>
<dbReference type="PROSITE" id="PS50021">
    <property type="entry name" value="CH"/>
    <property type="match status" value="1"/>
</dbReference>
<evidence type="ECO:0000256" key="10">
    <source>
        <dbReference type="SAM" id="Phobius"/>
    </source>
</evidence>
<dbReference type="SUPFAM" id="SSF47576">
    <property type="entry name" value="Calponin-homology domain, CH-domain"/>
    <property type="match status" value="1"/>
</dbReference>
<dbReference type="GO" id="GO:0007155">
    <property type="term" value="P:cell adhesion"/>
    <property type="evidence" value="ECO:0007669"/>
    <property type="project" value="UniProtKB-KW"/>
</dbReference>
<dbReference type="Pfam" id="PF00307">
    <property type="entry name" value="CH"/>
    <property type="match status" value="1"/>
</dbReference>
<dbReference type="Proteomes" id="UP000694727">
    <property type="component" value="Unplaced"/>
</dbReference>
<evidence type="ECO:0000256" key="2">
    <source>
        <dbReference type="ARBA" id="ARBA00004246"/>
    </source>
</evidence>
<dbReference type="AlphaFoldDB" id="A0A8D0RN22"/>
<keyword evidence="6" id="KW-0130">Cell adhesion</keyword>
<dbReference type="Gene3D" id="1.10.418.10">
    <property type="entry name" value="Calponin-like domain"/>
    <property type="match status" value="2"/>
</dbReference>
<feature type="region of interest" description="Disordered" evidence="9">
    <location>
        <begin position="126"/>
        <end position="165"/>
    </location>
</feature>
<comment type="subcellular location">
    <subcellularLocation>
        <location evidence="2">Cell junction</location>
        <location evidence="2">Focal adhesion</location>
    </subcellularLocation>
    <subcellularLocation>
        <location evidence="1">Cytoplasm</location>
        <location evidence="1">Cytoskeleton</location>
    </subcellularLocation>
</comment>
<keyword evidence="10" id="KW-0472">Membrane</keyword>
<evidence type="ECO:0000256" key="3">
    <source>
        <dbReference type="ARBA" id="ARBA00005666"/>
    </source>
</evidence>
<evidence type="ECO:0000256" key="4">
    <source>
        <dbReference type="ARBA" id="ARBA00022490"/>
    </source>
</evidence>
<feature type="domain" description="Calponin-homology (CH)" evidence="11">
    <location>
        <begin position="170"/>
        <end position="277"/>
    </location>
</feature>
<keyword evidence="5" id="KW-0677">Repeat</keyword>
<dbReference type="PANTHER" id="PTHR12114:SF1">
    <property type="entry name" value="GAMMA-PARVIN"/>
    <property type="match status" value="1"/>
</dbReference>
<feature type="compositionally biased region" description="Basic and acidic residues" evidence="9">
    <location>
        <begin position="153"/>
        <end position="165"/>
    </location>
</feature>
<dbReference type="PANTHER" id="PTHR12114">
    <property type="entry name" value="PARVIN"/>
    <property type="match status" value="1"/>
</dbReference>
<dbReference type="InterPro" id="IPR028433">
    <property type="entry name" value="Parvin"/>
</dbReference>
<name>A0A8D0RN22_PIG</name>
<gene>
    <name evidence="12" type="primary">PARVG</name>
</gene>
<evidence type="ECO:0000256" key="7">
    <source>
        <dbReference type="ARBA" id="ARBA00023203"/>
    </source>
</evidence>
<feature type="transmembrane region" description="Helical" evidence="10">
    <location>
        <begin position="6"/>
        <end position="30"/>
    </location>
</feature>
<accession>A0A8D0RN22</accession>
<organism evidence="12 13">
    <name type="scientific">Sus scrofa</name>
    <name type="common">Pig</name>
    <dbReference type="NCBI Taxonomy" id="9823"/>
    <lineage>
        <taxon>Eukaryota</taxon>
        <taxon>Metazoa</taxon>
        <taxon>Chordata</taxon>
        <taxon>Craniata</taxon>
        <taxon>Vertebrata</taxon>
        <taxon>Euteleostomi</taxon>
        <taxon>Mammalia</taxon>
        <taxon>Eutheria</taxon>
        <taxon>Laurasiatheria</taxon>
        <taxon>Artiodactyla</taxon>
        <taxon>Suina</taxon>
        <taxon>Suidae</taxon>
        <taxon>Sus</taxon>
    </lineage>
</organism>
<dbReference type="Ensembl" id="ENSSSCT00025045806.1">
    <property type="protein sequence ID" value="ENSSSCP00025019556.1"/>
    <property type="gene ID" value="ENSSSCG00025033380.1"/>
</dbReference>
<evidence type="ECO:0000313" key="13">
    <source>
        <dbReference type="Proteomes" id="UP000694727"/>
    </source>
</evidence>
<evidence type="ECO:0000256" key="6">
    <source>
        <dbReference type="ARBA" id="ARBA00022889"/>
    </source>
</evidence>
<keyword evidence="4" id="KW-0963">Cytoplasm</keyword>
<dbReference type="GO" id="GO:0005856">
    <property type="term" value="C:cytoskeleton"/>
    <property type="evidence" value="ECO:0007669"/>
    <property type="project" value="UniProtKB-SubCell"/>
</dbReference>
<evidence type="ECO:0000256" key="1">
    <source>
        <dbReference type="ARBA" id="ARBA00004245"/>
    </source>
</evidence>
<evidence type="ECO:0000256" key="9">
    <source>
        <dbReference type="SAM" id="MobiDB-lite"/>
    </source>
</evidence>
<comment type="similarity">
    <text evidence="3">Belongs to the parvin family.</text>
</comment>
<proteinExistence type="inferred from homology"/>
<keyword evidence="8" id="KW-0206">Cytoskeleton</keyword>
<protein>
    <recommendedName>
        <fullName evidence="11">Calponin-homology (CH) domain-containing protein</fullName>
    </recommendedName>
</protein>
<evidence type="ECO:0000256" key="8">
    <source>
        <dbReference type="ARBA" id="ARBA00023212"/>
    </source>
</evidence>
<dbReference type="InterPro" id="IPR001715">
    <property type="entry name" value="CH_dom"/>
</dbReference>
<dbReference type="CDD" id="cd21305">
    <property type="entry name" value="CH_PARVG_rpt1"/>
    <property type="match status" value="1"/>
</dbReference>
<evidence type="ECO:0000259" key="11">
    <source>
        <dbReference type="PROSITE" id="PS50021"/>
    </source>
</evidence>
<evidence type="ECO:0000313" key="12">
    <source>
        <dbReference type="Ensembl" id="ENSSSCP00025019556.1"/>
    </source>
</evidence>
<dbReference type="FunFam" id="1.10.418.10:FF:000011">
    <property type="entry name" value="Parvin, beta"/>
    <property type="match status" value="1"/>
</dbReference>
<evidence type="ECO:0000256" key="5">
    <source>
        <dbReference type="ARBA" id="ARBA00022737"/>
    </source>
</evidence>
<keyword evidence="7" id="KW-0009">Actin-binding</keyword>
<dbReference type="GO" id="GO:0030036">
    <property type="term" value="P:actin cytoskeleton organization"/>
    <property type="evidence" value="ECO:0007669"/>
    <property type="project" value="InterPro"/>
</dbReference>
<dbReference type="GO" id="GO:0005925">
    <property type="term" value="C:focal adhesion"/>
    <property type="evidence" value="ECO:0007669"/>
    <property type="project" value="UniProtKB-SubCell"/>
</dbReference>
<dbReference type="PROSITE" id="PS51257">
    <property type="entry name" value="PROKAR_LIPOPROTEIN"/>
    <property type="match status" value="1"/>
</dbReference>
<dbReference type="GO" id="GO:0003779">
    <property type="term" value="F:actin binding"/>
    <property type="evidence" value="ECO:0007669"/>
    <property type="project" value="UniProtKB-KW"/>
</dbReference>